<gene>
    <name evidence="2" type="ORF">LPJ61_005631</name>
</gene>
<comment type="caution">
    <text evidence="2">The sequence shown here is derived from an EMBL/GenBank/DDBJ whole genome shotgun (WGS) entry which is preliminary data.</text>
</comment>
<feature type="transmembrane region" description="Helical" evidence="1">
    <location>
        <begin position="126"/>
        <end position="142"/>
    </location>
</feature>
<keyword evidence="1" id="KW-0812">Transmembrane</keyword>
<evidence type="ECO:0000313" key="2">
    <source>
        <dbReference type="EMBL" id="KAJ1725628.1"/>
    </source>
</evidence>
<dbReference type="AlphaFoldDB" id="A0A9W7Y7I5"/>
<dbReference type="OrthoDB" id="378564at2759"/>
<sequence>PEAAAGTREPAGPIDAARAKVDRAAWWWWTRVVAPLVLAVFVAVAPFLLRVKLLSSESAWSLAAFYMRVLYALHIVPQVVLNARARSGALVPPIVLLSYTSLRVFYALSLYASGEYSVSHPLIEEGVGHAGTAIFVTQWIWYRKPKQD</sequence>
<feature type="non-terminal residue" evidence="2">
    <location>
        <position position="1"/>
    </location>
</feature>
<name>A0A9W7Y7I5_9FUNG</name>
<protein>
    <submittedName>
        <fullName evidence="2">Uncharacterized protein</fullName>
    </submittedName>
</protein>
<reference evidence="2" key="1">
    <citation type="submission" date="2022-07" db="EMBL/GenBank/DDBJ databases">
        <title>Phylogenomic reconstructions and comparative analyses of Kickxellomycotina fungi.</title>
        <authorList>
            <person name="Reynolds N.K."/>
            <person name="Stajich J.E."/>
            <person name="Barry K."/>
            <person name="Grigoriev I.V."/>
            <person name="Crous P."/>
            <person name="Smith M.E."/>
        </authorList>
    </citation>
    <scope>NUCLEOTIDE SEQUENCE</scope>
    <source>
        <strain evidence="2">BCRC 34381</strain>
    </source>
</reference>
<feature type="transmembrane region" description="Helical" evidence="1">
    <location>
        <begin position="60"/>
        <end position="81"/>
    </location>
</feature>
<keyword evidence="3" id="KW-1185">Reference proteome</keyword>
<feature type="transmembrane region" description="Helical" evidence="1">
    <location>
        <begin position="28"/>
        <end position="48"/>
    </location>
</feature>
<proteinExistence type="predicted"/>
<evidence type="ECO:0000256" key="1">
    <source>
        <dbReference type="SAM" id="Phobius"/>
    </source>
</evidence>
<accession>A0A9W7Y7I5</accession>
<organism evidence="2 3">
    <name type="scientific">Coemansia biformis</name>
    <dbReference type="NCBI Taxonomy" id="1286918"/>
    <lineage>
        <taxon>Eukaryota</taxon>
        <taxon>Fungi</taxon>
        <taxon>Fungi incertae sedis</taxon>
        <taxon>Zoopagomycota</taxon>
        <taxon>Kickxellomycotina</taxon>
        <taxon>Kickxellomycetes</taxon>
        <taxon>Kickxellales</taxon>
        <taxon>Kickxellaceae</taxon>
        <taxon>Coemansia</taxon>
    </lineage>
</organism>
<evidence type="ECO:0000313" key="3">
    <source>
        <dbReference type="Proteomes" id="UP001143981"/>
    </source>
</evidence>
<dbReference type="EMBL" id="JANBOI010001991">
    <property type="protein sequence ID" value="KAJ1725628.1"/>
    <property type="molecule type" value="Genomic_DNA"/>
</dbReference>
<feature type="transmembrane region" description="Helical" evidence="1">
    <location>
        <begin position="88"/>
        <end position="106"/>
    </location>
</feature>
<dbReference type="Proteomes" id="UP001143981">
    <property type="component" value="Unassembled WGS sequence"/>
</dbReference>
<keyword evidence="1" id="KW-1133">Transmembrane helix</keyword>
<keyword evidence="1" id="KW-0472">Membrane</keyword>